<dbReference type="PANTHER" id="PTHR30050:SF4">
    <property type="entry name" value="ATP-BINDING PROTEIN RV3427C IN INSERTION SEQUENCE-RELATED"/>
    <property type="match status" value="1"/>
</dbReference>
<feature type="domain" description="AAA+ ATPase" evidence="1">
    <location>
        <begin position="77"/>
        <end position="206"/>
    </location>
</feature>
<dbReference type="GO" id="GO:0005524">
    <property type="term" value="F:ATP binding"/>
    <property type="evidence" value="ECO:0007669"/>
    <property type="project" value="InterPro"/>
</dbReference>
<accession>A0A1M6MZ74</accession>
<dbReference type="Proteomes" id="UP000184082">
    <property type="component" value="Unassembled WGS sequence"/>
</dbReference>
<dbReference type="EMBL" id="FRAJ01000005">
    <property type="protein sequence ID" value="SHJ88748.1"/>
    <property type="molecule type" value="Genomic_DNA"/>
</dbReference>
<dbReference type="CDD" id="cd00009">
    <property type="entry name" value="AAA"/>
    <property type="match status" value="1"/>
</dbReference>
<dbReference type="InterPro" id="IPR002611">
    <property type="entry name" value="IstB_ATP-bd"/>
</dbReference>
<dbReference type="NCBIfam" id="NF005992">
    <property type="entry name" value="PRK08116.1"/>
    <property type="match status" value="1"/>
</dbReference>
<name>A0A1M6MZ74_9FIRM</name>
<dbReference type="InterPro" id="IPR028350">
    <property type="entry name" value="DNAC/IstB-like"/>
</dbReference>
<dbReference type="STRING" id="1121266.SAMN02745883_00717"/>
<dbReference type="AlphaFoldDB" id="A0A1M6MZ74"/>
<keyword evidence="3" id="KW-1185">Reference proteome</keyword>
<protein>
    <submittedName>
        <fullName evidence="2">DNA replication protein DnaC</fullName>
    </submittedName>
</protein>
<dbReference type="Pfam" id="PF01695">
    <property type="entry name" value="IstB_IS21"/>
    <property type="match status" value="1"/>
</dbReference>
<dbReference type="SMART" id="SM00382">
    <property type="entry name" value="AAA"/>
    <property type="match status" value="1"/>
</dbReference>
<dbReference type="InterPro" id="IPR003593">
    <property type="entry name" value="AAA+_ATPase"/>
</dbReference>
<reference evidence="2 3" key="1">
    <citation type="submission" date="2016-11" db="EMBL/GenBank/DDBJ databases">
        <authorList>
            <person name="Jaros S."/>
            <person name="Januszkiewicz K."/>
            <person name="Wedrychowicz H."/>
        </authorList>
    </citation>
    <scope>NUCLEOTIDE SEQUENCE [LARGE SCALE GENOMIC DNA]</scope>
    <source>
        <strain evidence="2 3">DSM 14501</strain>
    </source>
</reference>
<dbReference type="GO" id="GO:0006260">
    <property type="term" value="P:DNA replication"/>
    <property type="evidence" value="ECO:0007669"/>
    <property type="project" value="TreeGrafter"/>
</dbReference>
<gene>
    <name evidence="2" type="ORF">SAMN02745883_00717</name>
</gene>
<organism evidence="2 3">
    <name type="scientific">Caminicella sporogenes DSM 14501</name>
    <dbReference type="NCBI Taxonomy" id="1121266"/>
    <lineage>
        <taxon>Bacteria</taxon>
        <taxon>Bacillati</taxon>
        <taxon>Bacillota</taxon>
        <taxon>Clostridia</taxon>
        <taxon>Peptostreptococcales</taxon>
        <taxon>Caminicellaceae</taxon>
        <taxon>Caminicella</taxon>
    </lineage>
</organism>
<evidence type="ECO:0000313" key="2">
    <source>
        <dbReference type="EMBL" id="SHJ88748.1"/>
    </source>
</evidence>
<evidence type="ECO:0000259" key="1">
    <source>
        <dbReference type="SMART" id="SM00382"/>
    </source>
</evidence>
<dbReference type="Gene3D" id="3.40.50.300">
    <property type="entry name" value="P-loop containing nucleotide triphosphate hydrolases"/>
    <property type="match status" value="1"/>
</dbReference>
<sequence length="223" mass="25847">MEQFDYDKWLRDLIQKNEEEAKKELAKREIKKREELINNSGLGKRFKKRTFDLFKVNKDNEEAYKKSLEFIQNFKEREKGLIFVGPYGTGKTHLAAAIANKLMGNLYSVIFGNITDIITRIKSTYNYRSEITEGDVIRILTEVDLLILDDLGKENATENTSSLIYQIINRRYEDEKHLVVTTNLRSGDLAAKLGEKGKAIVSRLSEMCEPVVMNGRDWRMKNV</sequence>
<dbReference type="InterPro" id="IPR027417">
    <property type="entry name" value="P-loop_NTPase"/>
</dbReference>
<dbReference type="PIRSF" id="PIRSF003073">
    <property type="entry name" value="DNAC_TnpB_IstB"/>
    <property type="match status" value="1"/>
</dbReference>
<evidence type="ECO:0000313" key="3">
    <source>
        <dbReference type="Proteomes" id="UP000184082"/>
    </source>
</evidence>
<proteinExistence type="predicted"/>
<dbReference type="RefSeq" id="WP_072966011.1">
    <property type="nucleotide sequence ID" value="NZ_FRAJ01000005.1"/>
</dbReference>
<dbReference type="PANTHER" id="PTHR30050">
    <property type="entry name" value="CHROMOSOMAL REPLICATION INITIATOR PROTEIN DNAA"/>
    <property type="match status" value="1"/>
</dbReference>
<dbReference type="SUPFAM" id="SSF52540">
    <property type="entry name" value="P-loop containing nucleoside triphosphate hydrolases"/>
    <property type="match status" value="1"/>
</dbReference>